<organism evidence="2 3">
    <name type="scientific">Candidatus Gottesmanbacteria bacterium GW2011_GWB1_43_11</name>
    <dbReference type="NCBI Taxonomy" id="1618446"/>
    <lineage>
        <taxon>Bacteria</taxon>
        <taxon>Candidatus Gottesmaniibacteriota</taxon>
    </lineage>
</organism>
<dbReference type="EMBL" id="LCFD01000004">
    <property type="protein sequence ID" value="KKS87118.1"/>
    <property type="molecule type" value="Genomic_DNA"/>
</dbReference>
<proteinExistence type="predicted"/>
<dbReference type="SUPFAM" id="SSF52266">
    <property type="entry name" value="SGNH hydrolase"/>
    <property type="match status" value="1"/>
</dbReference>
<dbReference type="InterPro" id="IPR013830">
    <property type="entry name" value="SGNH_hydro"/>
</dbReference>
<feature type="domain" description="SGNH hydrolase-type esterase" evidence="1">
    <location>
        <begin position="89"/>
        <end position="205"/>
    </location>
</feature>
<dbReference type="Gene3D" id="3.40.50.1110">
    <property type="entry name" value="SGNH hydrolase"/>
    <property type="match status" value="1"/>
</dbReference>
<dbReference type="AlphaFoldDB" id="A0A0G1FJT8"/>
<evidence type="ECO:0000259" key="1">
    <source>
        <dbReference type="Pfam" id="PF13472"/>
    </source>
</evidence>
<dbReference type="Proteomes" id="UP000034050">
    <property type="component" value="Unassembled WGS sequence"/>
</dbReference>
<name>A0A0G1FJT8_9BACT</name>
<dbReference type="InterPro" id="IPR036514">
    <property type="entry name" value="SGNH_hydro_sf"/>
</dbReference>
<reference evidence="2 3" key="1">
    <citation type="journal article" date="2015" name="Nature">
        <title>rRNA introns, odd ribosomes, and small enigmatic genomes across a large radiation of phyla.</title>
        <authorList>
            <person name="Brown C.T."/>
            <person name="Hug L.A."/>
            <person name="Thomas B.C."/>
            <person name="Sharon I."/>
            <person name="Castelle C.J."/>
            <person name="Singh A."/>
            <person name="Wilkins M.J."/>
            <person name="Williams K.H."/>
            <person name="Banfield J.F."/>
        </authorList>
    </citation>
    <scope>NUCLEOTIDE SEQUENCE [LARGE SCALE GENOMIC DNA]</scope>
</reference>
<dbReference type="CDD" id="cd00229">
    <property type="entry name" value="SGNH_hydrolase"/>
    <property type="match status" value="1"/>
</dbReference>
<protein>
    <submittedName>
        <fullName evidence="2">Lipolytic protein G-D-S-L family</fullName>
    </submittedName>
</protein>
<dbReference type="STRING" id="1618446.UV61_C0004G0044"/>
<evidence type="ECO:0000313" key="3">
    <source>
        <dbReference type="Proteomes" id="UP000034050"/>
    </source>
</evidence>
<comment type="caution">
    <text evidence="2">The sequence shown here is derived from an EMBL/GenBank/DDBJ whole genome shotgun (WGS) entry which is preliminary data.</text>
</comment>
<sequence length="335" mass="37854">MRIFKFPSFSLLWLLALEILLRAFVVNPGDLDTWSYSNSGLGDLPPNRNFIASENPFLPYRVVTNSLGLRNSEDVSLVKPAGKIRILTIGDSFTFGPYVNNQDTYPSKLEQILKQKYPEVEVLNAGIPGYTLKDELEYLEEKGVKLNPDVIVVGVYIADLSRYGASSQAIFSRAQHQRTEARWGWLLKLARKSAILAEVRQLAKNWTLPKVQKDIKPTTAPDQSDLQFLPAYLEDLKGLLKLADDQHIKLLYLFLPAYIQEVENSTYFPQVKIIEKFPADRPKLDLLPIFQANPYPKSLYLMPLNSHLSAFGNEIVASAAAEKIKEILSQNPESN</sequence>
<dbReference type="Pfam" id="PF13472">
    <property type="entry name" value="Lipase_GDSL_2"/>
    <property type="match status" value="1"/>
</dbReference>
<evidence type="ECO:0000313" key="2">
    <source>
        <dbReference type="EMBL" id="KKS87118.1"/>
    </source>
</evidence>
<gene>
    <name evidence="2" type="ORF">UV61_C0004G0044</name>
</gene>
<accession>A0A0G1FJT8</accession>